<keyword evidence="1 2" id="KW-0732">Signal</keyword>
<dbReference type="Gene3D" id="2.80.10.50">
    <property type="match status" value="6"/>
</dbReference>
<feature type="domain" description="Secretion system C-terminal sorting" evidence="3">
    <location>
        <begin position="824"/>
        <end position="888"/>
    </location>
</feature>
<dbReference type="SUPFAM" id="SSF69322">
    <property type="entry name" value="Tricorn protease domain 2"/>
    <property type="match status" value="1"/>
</dbReference>
<feature type="chain" id="PRO_5011534180" evidence="2">
    <location>
        <begin position="21"/>
        <end position="890"/>
    </location>
</feature>
<evidence type="ECO:0000313" key="4">
    <source>
        <dbReference type="EMBL" id="SCY03945.1"/>
    </source>
</evidence>
<protein>
    <submittedName>
        <fullName evidence="4">Delta-60 repeat domain-containing protein/Por secretion system C-terminal sorting domain-containing protein</fullName>
    </submittedName>
</protein>
<dbReference type="OrthoDB" id="9805017at2"/>
<feature type="signal peptide" evidence="2">
    <location>
        <begin position="1"/>
        <end position="20"/>
    </location>
</feature>
<dbReference type="Pfam" id="PF17164">
    <property type="entry name" value="DUF5122"/>
    <property type="match status" value="13"/>
</dbReference>
<sequence>MKKNLLSIFAGLLSVGAMQAQLDPTFGVGGKVVTNVSNATFNVTCQALQSDGKIVMAGHVADGHRSRGFVCRVNADGSTDTGFNGGNIINEYADHYFAVAVQTDGKIVVGGGFDGEIAMARYNNNGTLDTTFDDDGLIYTPEANVSRRLVDVAIQTDGKIVALTEYANSPYEDYRLMRFTTDGFPDTSFDGDGTIVTNVNAADKPVSVTLQGDGKILVGGYTLAAATDNFFITRHNANGSLDTSFNSTGKKIFTFTNAANLYDVAVQPDGKIVYNGRLYSPTRMITGRINANGTTDNTFGTGGNTTTAVNIDSSNGDGKMKIQPDGKIFAINRFSYSADNSQDVFMIRYNANGSLDATFDGDGSKIFSYGDGSDFGRDFDIIGTKILISGNSEMSFSENRIAMARFNADGSLDATFDDDGTKFMNFIYNSYDAATAMALQTDGKIIVGGVTLANDDYYGTVLRYNPDGTLDTAFGNGGKVILPKDGAVAAVAIQTNGKIIAGGSNGIYMYVFRLNTDGSLDTTFDSSQLSDDFEEFGSTLNQMKILSTGKILIAGRNFSDINDVTSHNYFLARLNSNGSIDTTFGVGGYSTAGSGSVNEEITALKILADGKILAGGSSWGTPNHYTLLKYTINGALDTSFANGGVYDGVLPEGDGSIMALDTQSDGKILAGLADNLNYSDANYKFIVMRFNANGTIDNAFGSGGRIDTDIEGESRLADIKVLSNQKFLVSGTSYGDNSNFALAKYNSDGTPDTTFAPDGIMITDFSGTNDKLSTSLFTADNRILTCGYTTDAIMNSFDHALAKFGTDGTLGLVNPNKANTAGFYPNPADDKISFSTETQSASLFTLEGKLVKSMSVTANQVNLSELSDGIYLLRYTTKDGSTKTEKLIKK</sequence>
<dbReference type="RefSeq" id="WP_091140832.1">
    <property type="nucleotide sequence ID" value="NZ_FMVF01000003.1"/>
</dbReference>
<evidence type="ECO:0000256" key="1">
    <source>
        <dbReference type="ARBA" id="ARBA00022729"/>
    </source>
</evidence>
<proteinExistence type="predicted"/>
<dbReference type="STRING" id="490189.SAMN02927903_00594"/>
<reference evidence="4 5" key="1">
    <citation type="submission" date="2016-10" db="EMBL/GenBank/DDBJ databases">
        <authorList>
            <person name="de Groot N.N."/>
        </authorList>
    </citation>
    <scope>NUCLEOTIDE SEQUENCE [LARGE SCALE GENOMIC DNA]</scope>
    <source>
        <strain evidence="4 5">CGMCC 1.7031</strain>
    </source>
</reference>
<accession>A0A1G5CN97</accession>
<dbReference type="InterPro" id="IPR013431">
    <property type="entry name" value="Delta_60_rpt"/>
</dbReference>
<dbReference type="NCBIfam" id="TIGR04183">
    <property type="entry name" value="Por_Secre_tail"/>
    <property type="match status" value="1"/>
</dbReference>
<dbReference type="InterPro" id="IPR026444">
    <property type="entry name" value="Secre_tail"/>
</dbReference>
<dbReference type="NCBIfam" id="TIGR02608">
    <property type="entry name" value="delta_60_rpt"/>
    <property type="match status" value="13"/>
</dbReference>
<organism evidence="4 5">
    <name type="scientific">Flavobacterium caeni</name>
    <dbReference type="NCBI Taxonomy" id="490189"/>
    <lineage>
        <taxon>Bacteria</taxon>
        <taxon>Pseudomonadati</taxon>
        <taxon>Bacteroidota</taxon>
        <taxon>Flavobacteriia</taxon>
        <taxon>Flavobacteriales</taxon>
        <taxon>Flavobacteriaceae</taxon>
        <taxon>Flavobacterium</taxon>
    </lineage>
</organism>
<keyword evidence="5" id="KW-1185">Reference proteome</keyword>
<dbReference type="AlphaFoldDB" id="A0A1G5CN97"/>
<evidence type="ECO:0000259" key="3">
    <source>
        <dbReference type="Pfam" id="PF18962"/>
    </source>
</evidence>
<dbReference type="SUPFAM" id="SSF63829">
    <property type="entry name" value="Calcium-dependent phosphotriesterase"/>
    <property type="match status" value="1"/>
</dbReference>
<gene>
    <name evidence="4" type="ORF">SAMN02927903_00594</name>
</gene>
<evidence type="ECO:0000313" key="5">
    <source>
        <dbReference type="Proteomes" id="UP000199354"/>
    </source>
</evidence>
<dbReference type="Proteomes" id="UP000199354">
    <property type="component" value="Unassembled WGS sequence"/>
</dbReference>
<dbReference type="EMBL" id="FMVF01000003">
    <property type="protein sequence ID" value="SCY03945.1"/>
    <property type="molecule type" value="Genomic_DNA"/>
</dbReference>
<dbReference type="SUPFAM" id="SSF101898">
    <property type="entry name" value="NHL repeat"/>
    <property type="match status" value="1"/>
</dbReference>
<dbReference type="Pfam" id="PF18962">
    <property type="entry name" value="Por_Secre_tail"/>
    <property type="match status" value="1"/>
</dbReference>
<evidence type="ECO:0000256" key="2">
    <source>
        <dbReference type="SAM" id="SignalP"/>
    </source>
</evidence>
<name>A0A1G5CN97_9FLAO</name>